<evidence type="ECO:0000313" key="3">
    <source>
        <dbReference type="Proteomes" id="UP000264006"/>
    </source>
</evidence>
<dbReference type="AlphaFoldDB" id="A0A346Y354"/>
<protein>
    <submittedName>
        <fullName evidence="2">Transcriptional regulator, MarR family</fullName>
    </submittedName>
</protein>
<dbReference type="InterPro" id="IPR039422">
    <property type="entry name" value="MarR/SlyA-like"/>
</dbReference>
<sequence length="161" mass="18048">MTEPRWLQDDEKSTWRLYLSATRLVEEALDRQMREDAGIPHSYYEILVHLSGAEDRSMRMTELANRTLSSKSRLSHAVAKLEALGWVKRAACATDKRGQVAVLTDEGMAALVEAAPGHVEEVRQRLFDPLTAEEQDVLARACRNILSAMGEDPDRIAADID</sequence>
<dbReference type="Gene3D" id="1.10.10.10">
    <property type="entry name" value="Winged helix-like DNA-binding domain superfamily/Winged helix DNA-binding domain"/>
    <property type="match status" value="1"/>
</dbReference>
<dbReference type="PRINTS" id="PR00598">
    <property type="entry name" value="HTHMARR"/>
</dbReference>
<organism evidence="2 3">
    <name type="scientific">Euzebya pacifica</name>
    <dbReference type="NCBI Taxonomy" id="1608957"/>
    <lineage>
        <taxon>Bacteria</taxon>
        <taxon>Bacillati</taxon>
        <taxon>Actinomycetota</taxon>
        <taxon>Nitriliruptoria</taxon>
        <taxon>Euzebyales</taxon>
    </lineage>
</organism>
<gene>
    <name evidence="2" type="ORF">DVS28_a4234</name>
</gene>
<accession>A0A346Y354</accession>
<feature type="domain" description="HTH marR-type" evidence="1">
    <location>
        <begin position="11"/>
        <end position="147"/>
    </location>
</feature>
<dbReference type="InterPro" id="IPR000835">
    <property type="entry name" value="HTH_MarR-typ"/>
</dbReference>
<dbReference type="PROSITE" id="PS50995">
    <property type="entry name" value="HTH_MARR_2"/>
    <property type="match status" value="1"/>
</dbReference>
<dbReference type="PANTHER" id="PTHR33164">
    <property type="entry name" value="TRANSCRIPTIONAL REGULATOR, MARR FAMILY"/>
    <property type="match status" value="1"/>
</dbReference>
<evidence type="ECO:0000259" key="1">
    <source>
        <dbReference type="PROSITE" id="PS50995"/>
    </source>
</evidence>
<dbReference type="SUPFAM" id="SSF46785">
    <property type="entry name" value="Winged helix' DNA-binding domain"/>
    <property type="match status" value="1"/>
</dbReference>
<dbReference type="InterPro" id="IPR036390">
    <property type="entry name" value="WH_DNA-bd_sf"/>
</dbReference>
<dbReference type="Pfam" id="PF12802">
    <property type="entry name" value="MarR_2"/>
    <property type="match status" value="1"/>
</dbReference>
<dbReference type="PANTHER" id="PTHR33164:SF99">
    <property type="entry name" value="MARR FAMILY REGULATORY PROTEIN"/>
    <property type="match status" value="1"/>
</dbReference>
<dbReference type="KEGG" id="euz:DVS28_a4234"/>
<dbReference type="Proteomes" id="UP000264006">
    <property type="component" value="Chromosome"/>
</dbReference>
<name>A0A346Y354_9ACTN</name>
<proteinExistence type="predicted"/>
<dbReference type="InterPro" id="IPR036388">
    <property type="entry name" value="WH-like_DNA-bd_sf"/>
</dbReference>
<dbReference type="RefSeq" id="WP_216826196.1">
    <property type="nucleotide sequence ID" value="NZ_CP031165.1"/>
</dbReference>
<keyword evidence="3" id="KW-1185">Reference proteome</keyword>
<dbReference type="GO" id="GO:0006950">
    <property type="term" value="P:response to stress"/>
    <property type="evidence" value="ECO:0007669"/>
    <property type="project" value="TreeGrafter"/>
</dbReference>
<reference evidence="2 3" key="1">
    <citation type="submission" date="2018-09" db="EMBL/GenBank/DDBJ databases">
        <title>Complete genome sequence of Euzebya sp. DY32-46 isolated from seawater of Pacific Ocean.</title>
        <authorList>
            <person name="Xu L."/>
            <person name="Wu Y.-H."/>
            <person name="Xu X.-W."/>
        </authorList>
    </citation>
    <scope>NUCLEOTIDE SEQUENCE [LARGE SCALE GENOMIC DNA]</scope>
    <source>
        <strain evidence="2 3">DY32-46</strain>
    </source>
</reference>
<dbReference type="GO" id="GO:0003700">
    <property type="term" value="F:DNA-binding transcription factor activity"/>
    <property type="evidence" value="ECO:0007669"/>
    <property type="project" value="InterPro"/>
</dbReference>
<dbReference type="EMBL" id="CP031165">
    <property type="protein sequence ID" value="AXV08901.1"/>
    <property type="molecule type" value="Genomic_DNA"/>
</dbReference>
<dbReference type="SMART" id="SM00347">
    <property type="entry name" value="HTH_MARR"/>
    <property type="match status" value="1"/>
</dbReference>
<evidence type="ECO:0000313" key="2">
    <source>
        <dbReference type="EMBL" id="AXV08901.1"/>
    </source>
</evidence>